<gene>
    <name evidence="2" type="ORF">ACFQGH_11525</name>
</gene>
<feature type="compositionally biased region" description="Basic and acidic residues" evidence="1">
    <location>
        <begin position="62"/>
        <end position="71"/>
    </location>
</feature>
<proteinExistence type="predicted"/>
<keyword evidence="3" id="KW-1185">Reference proteome</keyword>
<dbReference type="Proteomes" id="UP001596312">
    <property type="component" value="Unassembled WGS sequence"/>
</dbReference>
<reference evidence="2 3" key="1">
    <citation type="journal article" date="2019" name="Int. J. Syst. Evol. Microbiol.">
        <title>The Global Catalogue of Microorganisms (GCM) 10K type strain sequencing project: providing services to taxonomists for standard genome sequencing and annotation.</title>
        <authorList>
            <consortium name="The Broad Institute Genomics Platform"/>
            <consortium name="The Broad Institute Genome Sequencing Center for Infectious Disease"/>
            <person name="Wu L."/>
            <person name="Ma J."/>
        </authorList>
    </citation>
    <scope>NUCLEOTIDE SEQUENCE [LARGE SCALE GENOMIC DNA]</scope>
    <source>
        <strain evidence="2 3">CGMCC 1.3240</strain>
    </source>
</reference>
<evidence type="ECO:0000313" key="2">
    <source>
        <dbReference type="EMBL" id="MFC6905823.1"/>
    </source>
</evidence>
<name>A0ABD5V694_9EURY</name>
<feature type="region of interest" description="Disordered" evidence="1">
    <location>
        <begin position="52"/>
        <end position="83"/>
    </location>
</feature>
<evidence type="ECO:0000313" key="3">
    <source>
        <dbReference type="Proteomes" id="UP001596312"/>
    </source>
</evidence>
<accession>A0ABD5V694</accession>
<protein>
    <submittedName>
        <fullName evidence="2">Uncharacterized protein</fullName>
    </submittedName>
</protein>
<dbReference type="EMBL" id="JBHSXQ010000003">
    <property type="protein sequence ID" value="MFC6905823.1"/>
    <property type="molecule type" value="Genomic_DNA"/>
</dbReference>
<comment type="caution">
    <text evidence="2">The sequence shown here is derived from an EMBL/GenBank/DDBJ whole genome shotgun (WGS) entry which is preliminary data.</text>
</comment>
<sequence>MSAWQNVVDDLAEKVSSSRKIEFSHLTPWQIWPFDSLAVSLGEKPRELFGNSLSKHQIRTGPDSHRQDGDSSRGAYETRGLSVDPSDFEELGVHLGTDMEYLNLKVTGRHNLPSWDNGG</sequence>
<evidence type="ECO:0000256" key="1">
    <source>
        <dbReference type="SAM" id="MobiDB-lite"/>
    </source>
</evidence>
<dbReference type="AlphaFoldDB" id="A0ABD5V694"/>
<organism evidence="2 3">
    <name type="scientific">Halalkalicoccus tibetensis</name>
    <dbReference type="NCBI Taxonomy" id="175632"/>
    <lineage>
        <taxon>Archaea</taxon>
        <taxon>Methanobacteriati</taxon>
        <taxon>Methanobacteriota</taxon>
        <taxon>Stenosarchaea group</taxon>
        <taxon>Halobacteria</taxon>
        <taxon>Halobacteriales</taxon>
        <taxon>Halococcaceae</taxon>
        <taxon>Halalkalicoccus</taxon>
    </lineage>
</organism>
<dbReference type="RefSeq" id="WP_340604353.1">
    <property type="nucleotide sequence ID" value="NZ_JBBMXV010000003.1"/>
</dbReference>